<evidence type="ECO:0000313" key="11">
    <source>
        <dbReference type="Proteomes" id="UP001596108"/>
    </source>
</evidence>
<dbReference type="InterPro" id="IPR003476">
    <property type="entry name" value="Glyco_hydro_42"/>
</dbReference>
<dbReference type="InterPro" id="IPR013738">
    <property type="entry name" value="Beta_galactosidase_Trimer"/>
</dbReference>
<name>A0ABW0R2Z1_9BACL</name>
<comment type="catalytic activity">
    <reaction evidence="1 6">
        <text>Hydrolysis of terminal non-reducing beta-D-galactose residues in beta-D-galactosides.</text>
        <dbReference type="EC" id="3.2.1.23"/>
    </reaction>
</comment>
<dbReference type="Gene3D" id="3.20.20.80">
    <property type="entry name" value="Glycosidases"/>
    <property type="match status" value="1"/>
</dbReference>
<evidence type="ECO:0000256" key="3">
    <source>
        <dbReference type="ARBA" id="ARBA00012756"/>
    </source>
</evidence>
<dbReference type="InterPro" id="IPR017853">
    <property type="entry name" value="GH"/>
</dbReference>
<dbReference type="EC" id="3.2.1.23" evidence="3 6"/>
<evidence type="ECO:0000256" key="6">
    <source>
        <dbReference type="PIRNR" id="PIRNR001084"/>
    </source>
</evidence>
<dbReference type="SUPFAM" id="SSF52317">
    <property type="entry name" value="Class I glutamine amidotransferase-like"/>
    <property type="match status" value="1"/>
</dbReference>
<dbReference type="Gene3D" id="3.40.50.880">
    <property type="match status" value="1"/>
</dbReference>
<dbReference type="Pfam" id="PF08533">
    <property type="entry name" value="Glyco_hydro_42C"/>
    <property type="match status" value="1"/>
</dbReference>
<evidence type="ECO:0000259" key="9">
    <source>
        <dbReference type="Pfam" id="PF08533"/>
    </source>
</evidence>
<dbReference type="Pfam" id="PF02449">
    <property type="entry name" value="Glyco_hydro_42"/>
    <property type="match status" value="1"/>
</dbReference>
<dbReference type="CDD" id="cd03143">
    <property type="entry name" value="A4_beta-galactosidase_middle_domain"/>
    <property type="match status" value="1"/>
</dbReference>
<comment type="similarity">
    <text evidence="2 6">Belongs to the glycosyl hydrolase 42 family.</text>
</comment>
<dbReference type="PANTHER" id="PTHR36447">
    <property type="entry name" value="BETA-GALACTOSIDASE GANA"/>
    <property type="match status" value="1"/>
</dbReference>
<evidence type="ECO:0000256" key="5">
    <source>
        <dbReference type="ARBA" id="ARBA00023295"/>
    </source>
</evidence>
<protein>
    <recommendedName>
        <fullName evidence="3 6">Beta-galactosidase</fullName>
        <shortName evidence="6">Beta-gal</shortName>
        <ecNumber evidence="3 6">3.2.1.23</ecNumber>
    </recommendedName>
</protein>
<keyword evidence="4 6" id="KW-0378">Hydrolase</keyword>
<dbReference type="RefSeq" id="WP_378113345.1">
    <property type="nucleotide sequence ID" value="NZ_JBHSNC010000053.1"/>
</dbReference>
<evidence type="ECO:0000256" key="1">
    <source>
        <dbReference type="ARBA" id="ARBA00001412"/>
    </source>
</evidence>
<feature type="domain" description="Glycoside hydrolase family 42 N-terminal" evidence="7">
    <location>
        <begin position="14"/>
        <end position="390"/>
    </location>
</feature>
<gene>
    <name evidence="10" type="ORF">ACFPQ4_18375</name>
</gene>
<sequence length="681" mass="77186">MINKAKPKIWYGGDYNPDQWEKPVWDEDLRMFKLAGIDVATLNVFAWALNQPDEETYSFEWLDEMMDKLHADGVGVCLATSTAAHPAWMAKRYPDVLRVDFDGRKRKFGGRHNSCPNSPTYRKYSVRMAEKLAERYKDHPALLIWHVSNEYSGYCYCDNCAEAFREWLKQRYGSLESVNRAWNTGFWGHTFYDWDEIVPPNGLSEEWRGWNGRTATNFQGISLDYCRFQSDSLLECYKLEQAALKQRTPDVPVTTNLMGAFKELDYQKWAKHMDVVSWDNYPSLDTPYSYTAMMHDLMRGLKDGQPFMLMEQTPSQQNWQPYNSLKRPGVMRLWSYQAVAHGADTVMFFQLRRSIGACEKYHGAVIEHVGHEHTRVFRECAELGAELHKLGDTLLDSRVESRIAIVFDWENWWATELSSGPTIALKYVEEVHKFYDALYQAGFSADVVGVDADLSRYDIVIAPVMYMVKPGFAQNVESFVSAGGKFITTYFSGIVDENDIVTLGGYPGELRKVLGIWSEEIDALLPTQSNRIVVKPNAIGLEGSYVSSMLCDLVHSEGAEVVAEYGEDFYKGMPALTVNRFGAGEAWYLATSPEAAFLRDWLPKLCAESSIRPHLQSVPSGVETTLRVKGGKRYLFVLNHNADAVDIQLTEDGGTDLLTGKTISGTSSLAGIDLWIVELKA</sequence>
<accession>A0ABW0R2Z1</accession>
<dbReference type="Pfam" id="PF08532">
    <property type="entry name" value="Glyco_hydro_42M"/>
    <property type="match status" value="1"/>
</dbReference>
<dbReference type="InterPro" id="IPR029062">
    <property type="entry name" value="Class_I_gatase-like"/>
</dbReference>
<dbReference type="PANTHER" id="PTHR36447:SF1">
    <property type="entry name" value="BETA-GALACTOSIDASE GANA"/>
    <property type="match status" value="1"/>
</dbReference>
<dbReference type="Gene3D" id="2.60.40.1180">
    <property type="entry name" value="Golgi alpha-mannosidase II"/>
    <property type="match status" value="1"/>
</dbReference>
<dbReference type="InterPro" id="IPR013739">
    <property type="entry name" value="Beta_galactosidase_C"/>
</dbReference>
<dbReference type="GO" id="GO:0004565">
    <property type="term" value="F:beta-galactosidase activity"/>
    <property type="evidence" value="ECO:0007669"/>
    <property type="project" value="UniProtKB-EC"/>
</dbReference>
<dbReference type="PIRSF" id="PIRSF001084">
    <property type="entry name" value="B-galactosidase"/>
    <property type="match status" value="1"/>
</dbReference>
<feature type="domain" description="Beta-galactosidase trimerisation" evidence="8">
    <location>
        <begin position="402"/>
        <end position="611"/>
    </location>
</feature>
<feature type="domain" description="Beta-galactosidase C-terminal" evidence="9">
    <location>
        <begin position="621"/>
        <end position="677"/>
    </location>
</feature>
<dbReference type="InterPro" id="IPR013780">
    <property type="entry name" value="Glyco_hydro_b"/>
</dbReference>
<evidence type="ECO:0000313" key="10">
    <source>
        <dbReference type="EMBL" id="MFC5531390.1"/>
    </source>
</evidence>
<keyword evidence="11" id="KW-1185">Reference proteome</keyword>
<dbReference type="EMBL" id="JBHSNC010000053">
    <property type="protein sequence ID" value="MFC5531390.1"/>
    <property type="molecule type" value="Genomic_DNA"/>
</dbReference>
<reference evidence="11" key="1">
    <citation type="journal article" date="2019" name="Int. J. Syst. Evol. Microbiol.">
        <title>The Global Catalogue of Microorganisms (GCM) 10K type strain sequencing project: providing services to taxonomists for standard genome sequencing and annotation.</title>
        <authorList>
            <consortium name="The Broad Institute Genomics Platform"/>
            <consortium name="The Broad Institute Genome Sequencing Center for Infectious Disease"/>
            <person name="Wu L."/>
            <person name="Ma J."/>
        </authorList>
    </citation>
    <scope>NUCLEOTIDE SEQUENCE [LARGE SCALE GENOMIC DNA]</scope>
    <source>
        <strain evidence="11">CGMCC 1.18578</strain>
    </source>
</reference>
<dbReference type="Proteomes" id="UP001596108">
    <property type="component" value="Unassembled WGS sequence"/>
</dbReference>
<organism evidence="10 11">
    <name type="scientific">Cohnella yongneupensis</name>
    <dbReference type="NCBI Taxonomy" id="425006"/>
    <lineage>
        <taxon>Bacteria</taxon>
        <taxon>Bacillati</taxon>
        <taxon>Bacillota</taxon>
        <taxon>Bacilli</taxon>
        <taxon>Bacillales</taxon>
        <taxon>Paenibacillaceae</taxon>
        <taxon>Cohnella</taxon>
    </lineage>
</organism>
<evidence type="ECO:0000259" key="8">
    <source>
        <dbReference type="Pfam" id="PF08532"/>
    </source>
</evidence>
<evidence type="ECO:0000259" key="7">
    <source>
        <dbReference type="Pfam" id="PF02449"/>
    </source>
</evidence>
<evidence type="ECO:0000256" key="2">
    <source>
        <dbReference type="ARBA" id="ARBA00005940"/>
    </source>
</evidence>
<keyword evidence="5 6" id="KW-0326">Glycosidase</keyword>
<evidence type="ECO:0000256" key="4">
    <source>
        <dbReference type="ARBA" id="ARBA00022801"/>
    </source>
</evidence>
<comment type="caution">
    <text evidence="10">The sequence shown here is derived from an EMBL/GenBank/DDBJ whole genome shotgun (WGS) entry which is preliminary data.</text>
</comment>
<dbReference type="InterPro" id="IPR013529">
    <property type="entry name" value="Glyco_hydro_42_N"/>
</dbReference>
<dbReference type="SUPFAM" id="SSF51445">
    <property type="entry name" value="(Trans)glycosidases"/>
    <property type="match status" value="1"/>
</dbReference>
<proteinExistence type="inferred from homology"/>